<reference evidence="2 3" key="1">
    <citation type="submission" date="2020-08" db="EMBL/GenBank/DDBJ databases">
        <title>Genome public.</title>
        <authorList>
            <person name="Liu C."/>
            <person name="Sun Q."/>
        </authorList>
    </citation>
    <scope>NUCLEOTIDE SEQUENCE [LARGE SCALE GENOMIC DNA]</scope>
    <source>
        <strain evidence="2 3">NSJ-6</strain>
    </source>
</reference>
<dbReference type="PANTHER" id="PTHR43649">
    <property type="entry name" value="ARABINOSE-BINDING PROTEIN-RELATED"/>
    <property type="match status" value="1"/>
</dbReference>
<dbReference type="InterPro" id="IPR006059">
    <property type="entry name" value="SBP"/>
</dbReference>
<evidence type="ECO:0000313" key="3">
    <source>
        <dbReference type="Proteomes" id="UP000596929"/>
    </source>
</evidence>
<keyword evidence="3" id="KW-1185">Reference proteome</keyword>
<sequence length="441" mass="47441">MLKTKKVLAAIIAATMVATVFTGCGSSSTGDSGTGTGTETGNDTKVEKVTLNTVSMFGGTDPNAEVYQEINKEFMAANENITIEDNSQSSDEEWKAKVATDFASGNEPDVIQFFTDATANAIVATDKLMAVEDIKKEYPDYAKDTLPAALDAVTNTDGIQRAIPTTGYWEGLFCNKDLFDQYNIELPTDWASLETAIKTFKENGIIPFAVSLNNVPHYFVEYLMLYSAGEESYTSVPEIAPAEWTKGLETFKTLRDMGAFPEDTDTVDEAYVIELFNNKQAAMILDGSWRTGGVTDQENTVVISFPGVENQKAQEGAMVGGISSGFYITKKAWEDPAKREAAVKFVEAHTGKEGVTKYWIAGGSVGQAAVAVEPVDGMSALAVNALEYSSSAKSISAPTDSRIDPEAYKYIIANVVKISTGAVSAEDVLNEALKLSAERAN</sequence>
<proteinExistence type="predicted"/>
<name>A0ABR7D8X3_9CLOT</name>
<evidence type="ECO:0000313" key="2">
    <source>
        <dbReference type="EMBL" id="MBC5627839.1"/>
    </source>
</evidence>
<comment type="caution">
    <text evidence="2">The sequence shown here is derived from an EMBL/GenBank/DDBJ whole genome shotgun (WGS) entry which is preliminary data.</text>
</comment>
<gene>
    <name evidence="2" type="ORF">H8S20_02925</name>
</gene>
<evidence type="ECO:0000256" key="1">
    <source>
        <dbReference type="SAM" id="SignalP"/>
    </source>
</evidence>
<protein>
    <submittedName>
        <fullName evidence="2">Extracellular solute-binding protein</fullName>
    </submittedName>
</protein>
<dbReference type="PANTHER" id="PTHR43649:SF12">
    <property type="entry name" value="DIACETYLCHITOBIOSE BINDING PROTEIN DASA"/>
    <property type="match status" value="1"/>
</dbReference>
<dbReference type="RefSeq" id="WP_186859239.1">
    <property type="nucleotide sequence ID" value="NZ_JACOOO010000004.1"/>
</dbReference>
<keyword evidence="1" id="KW-0732">Signal</keyword>
<accession>A0ABR7D8X3</accession>
<dbReference type="Gene3D" id="3.40.190.10">
    <property type="entry name" value="Periplasmic binding protein-like II"/>
    <property type="match status" value="2"/>
</dbReference>
<dbReference type="PROSITE" id="PS51257">
    <property type="entry name" value="PROKAR_LIPOPROTEIN"/>
    <property type="match status" value="1"/>
</dbReference>
<feature type="signal peptide" evidence="1">
    <location>
        <begin position="1"/>
        <end position="22"/>
    </location>
</feature>
<dbReference type="Pfam" id="PF13416">
    <property type="entry name" value="SBP_bac_8"/>
    <property type="match status" value="1"/>
</dbReference>
<feature type="chain" id="PRO_5046736016" evidence="1">
    <location>
        <begin position="23"/>
        <end position="441"/>
    </location>
</feature>
<dbReference type="InterPro" id="IPR050490">
    <property type="entry name" value="Bact_solute-bd_prot1"/>
</dbReference>
<dbReference type="SUPFAM" id="SSF53850">
    <property type="entry name" value="Periplasmic binding protein-like II"/>
    <property type="match status" value="1"/>
</dbReference>
<dbReference type="EMBL" id="JACOOO010000004">
    <property type="protein sequence ID" value="MBC5627839.1"/>
    <property type="molecule type" value="Genomic_DNA"/>
</dbReference>
<organism evidence="2 3">
    <name type="scientific">Clostridium hominis</name>
    <dbReference type="NCBI Taxonomy" id="2763036"/>
    <lineage>
        <taxon>Bacteria</taxon>
        <taxon>Bacillati</taxon>
        <taxon>Bacillota</taxon>
        <taxon>Clostridia</taxon>
        <taxon>Eubacteriales</taxon>
        <taxon>Clostridiaceae</taxon>
        <taxon>Clostridium</taxon>
    </lineage>
</organism>
<dbReference type="Proteomes" id="UP000596929">
    <property type="component" value="Unassembled WGS sequence"/>
</dbReference>